<dbReference type="AlphaFoldDB" id="A0A1F5EQU5"/>
<protein>
    <submittedName>
        <fullName evidence="1">Uncharacterized protein</fullName>
    </submittedName>
</protein>
<gene>
    <name evidence="1" type="ORF">A3D09_04380</name>
</gene>
<comment type="caution">
    <text evidence="1">The sequence shown here is derived from an EMBL/GenBank/DDBJ whole genome shotgun (WGS) entry which is preliminary data.</text>
</comment>
<evidence type="ECO:0000313" key="1">
    <source>
        <dbReference type="EMBL" id="OGD69762.1"/>
    </source>
</evidence>
<accession>A0A1F5EQU5</accession>
<dbReference type="Proteomes" id="UP000177390">
    <property type="component" value="Unassembled WGS sequence"/>
</dbReference>
<sequence>MEPVIEADVVLQNKGVLPQIKDKAIKETKLRDELRGLLVPVGKHEPRVISEEIKDNIEKFAVPENGIDPKIQSIRNDVVQYFRHQASGEGLIEEGQFELKVLFVRKGFFPDEDTVKGYYFPLERMVVVLYPENLDQFGIFQVSTVLFHECRHAVSRQRGVIRIKPDQTANSTDELEYDSIDVLAGMDKMSMSSSKDLLEEIYTEGYTATNIKNIDNPFVAESIKFVTANAIKQGLDPKLITTFLRVDDSAVFKTTEYTHILQIFFLLRDEIPNLLEIFADVRIGKTGARNKLAKEIILHFNKDILAMLLESGTQEASLLKTIIAAKR</sequence>
<reference evidence="1 2" key="1">
    <citation type="journal article" date="2016" name="Nat. Commun.">
        <title>Thousands of microbial genomes shed light on interconnected biogeochemical processes in an aquifer system.</title>
        <authorList>
            <person name="Anantharaman K."/>
            <person name="Brown C.T."/>
            <person name="Hug L.A."/>
            <person name="Sharon I."/>
            <person name="Castelle C.J."/>
            <person name="Probst A.J."/>
            <person name="Thomas B.C."/>
            <person name="Singh A."/>
            <person name="Wilkins M.J."/>
            <person name="Karaoz U."/>
            <person name="Brodie E.L."/>
            <person name="Williams K.H."/>
            <person name="Hubbard S.S."/>
            <person name="Banfield J.F."/>
        </authorList>
    </citation>
    <scope>NUCLEOTIDE SEQUENCE [LARGE SCALE GENOMIC DNA]</scope>
</reference>
<evidence type="ECO:0000313" key="2">
    <source>
        <dbReference type="Proteomes" id="UP000177390"/>
    </source>
</evidence>
<name>A0A1F5EQU5_9BACT</name>
<proteinExistence type="predicted"/>
<dbReference type="EMBL" id="MFAH01000074">
    <property type="protein sequence ID" value="OGD69762.1"/>
    <property type="molecule type" value="Genomic_DNA"/>
</dbReference>
<organism evidence="1 2">
    <name type="scientific">Candidatus Collierbacteria bacterium RIFCSPHIGHO2_02_FULL_49_10</name>
    <dbReference type="NCBI Taxonomy" id="1817723"/>
    <lineage>
        <taxon>Bacteria</taxon>
        <taxon>Candidatus Collieribacteriota</taxon>
    </lineage>
</organism>